<evidence type="ECO:0000313" key="2">
    <source>
        <dbReference type="EMBL" id="KAH7362883.1"/>
    </source>
</evidence>
<keyword evidence="1" id="KW-0732">Signal</keyword>
<dbReference type="OrthoDB" id="4360026at2759"/>
<gene>
    <name evidence="2" type="ORF">B0T11DRAFT_311175</name>
</gene>
<comment type="caution">
    <text evidence="2">The sequence shown here is derived from an EMBL/GenBank/DDBJ whole genome shotgun (WGS) entry which is preliminary data.</text>
</comment>
<dbReference type="EMBL" id="JAGPXD010000003">
    <property type="protein sequence ID" value="KAH7362883.1"/>
    <property type="molecule type" value="Genomic_DNA"/>
</dbReference>
<dbReference type="Proteomes" id="UP000813385">
    <property type="component" value="Unassembled WGS sequence"/>
</dbReference>
<sequence length="538" mass="61152">MPTCLGLLLLSIPPVSPLHFPTDNTIMEPPSDTLQSFTLADRESLEKRLRSRAFNLQETKAATQGQTLPVNLGRLVTQHAVVRGIRHHESFATGPAAVLRGIRPLFTRALNARAIMSNTVPNISASDEFPYCIWYPDLPSRETLMEVAARYPEMRYQVGRTCAIAGYFDVYQSLNLLPEVAIAEEARESENVDIYEDILKAHVKWRVFDDFTGTLHCSDPRPAKLNGDTCIRTWLSVTQPVLAPVGLVEGEEGDLTSGYRAPPYDITEDKQLDIRSSGSQLYAEDDYEGPKKPLPELPGIVKRLLYEPLPEDLPICDKDWLIDPYGCVYWKCHNVLFARWWATQITKDTSHIIRKAVNARYIMSNDLSRVLGRNLSSDLPYYIWHPDVARIETYKALVVHVPEMRPQVVRAPDHYLFLEANFSPNPHYKTTLLEKAVGLGLDITRPNPSPYISRRRRLECVGEAHKQRLPDSPDSLCIGTGAGTFTYEATSLESHVLMPEEWRPSPEDVSRWDTGKYYLLDYSRWPRSVWAVVDKYLP</sequence>
<keyword evidence="3" id="KW-1185">Reference proteome</keyword>
<reference evidence="2" key="1">
    <citation type="journal article" date="2021" name="Nat. Commun.">
        <title>Genetic determinants of endophytism in the Arabidopsis root mycobiome.</title>
        <authorList>
            <person name="Mesny F."/>
            <person name="Miyauchi S."/>
            <person name="Thiergart T."/>
            <person name="Pickel B."/>
            <person name="Atanasova L."/>
            <person name="Karlsson M."/>
            <person name="Huettel B."/>
            <person name="Barry K.W."/>
            <person name="Haridas S."/>
            <person name="Chen C."/>
            <person name="Bauer D."/>
            <person name="Andreopoulos W."/>
            <person name="Pangilinan J."/>
            <person name="LaButti K."/>
            <person name="Riley R."/>
            <person name="Lipzen A."/>
            <person name="Clum A."/>
            <person name="Drula E."/>
            <person name="Henrissat B."/>
            <person name="Kohler A."/>
            <person name="Grigoriev I.V."/>
            <person name="Martin F.M."/>
            <person name="Hacquard S."/>
        </authorList>
    </citation>
    <scope>NUCLEOTIDE SEQUENCE</scope>
    <source>
        <strain evidence="2">MPI-CAGE-AT-0016</strain>
    </source>
</reference>
<accession>A0A8K0TF94</accession>
<proteinExistence type="predicted"/>
<organism evidence="2 3">
    <name type="scientific">Plectosphaerella cucumerina</name>
    <dbReference type="NCBI Taxonomy" id="40658"/>
    <lineage>
        <taxon>Eukaryota</taxon>
        <taxon>Fungi</taxon>
        <taxon>Dikarya</taxon>
        <taxon>Ascomycota</taxon>
        <taxon>Pezizomycotina</taxon>
        <taxon>Sordariomycetes</taxon>
        <taxon>Hypocreomycetidae</taxon>
        <taxon>Glomerellales</taxon>
        <taxon>Plectosphaerellaceae</taxon>
        <taxon>Plectosphaerella</taxon>
    </lineage>
</organism>
<feature type="signal peptide" evidence="1">
    <location>
        <begin position="1"/>
        <end position="17"/>
    </location>
</feature>
<evidence type="ECO:0000256" key="1">
    <source>
        <dbReference type="SAM" id="SignalP"/>
    </source>
</evidence>
<feature type="chain" id="PRO_5035449166" evidence="1">
    <location>
        <begin position="18"/>
        <end position="538"/>
    </location>
</feature>
<dbReference type="AlphaFoldDB" id="A0A8K0TF94"/>
<name>A0A8K0TF94_9PEZI</name>
<protein>
    <submittedName>
        <fullName evidence="2">Uncharacterized protein</fullName>
    </submittedName>
</protein>
<evidence type="ECO:0000313" key="3">
    <source>
        <dbReference type="Proteomes" id="UP000813385"/>
    </source>
</evidence>